<evidence type="ECO:0000256" key="1">
    <source>
        <dbReference type="SAM" id="MobiDB-lite"/>
    </source>
</evidence>
<keyword evidence="3" id="KW-1185">Reference proteome</keyword>
<proteinExistence type="predicted"/>
<dbReference type="Proteomes" id="UP000281738">
    <property type="component" value="Unassembled WGS sequence"/>
</dbReference>
<dbReference type="EMBL" id="RKHO01000001">
    <property type="protein sequence ID" value="ROR90977.1"/>
    <property type="molecule type" value="Genomic_DNA"/>
</dbReference>
<accession>A0A3N2CTX9</accession>
<dbReference type="RefSeq" id="WP_148077002.1">
    <property type="nucleotide sequence ID" value="NZ_RKHO01000001.1"/>
</dbReference>
<dbReference type="AlphaFoldDB" id="A0A3N2CTX9"/>
<feature type="compositionally biased region" description="Acidic residues" evidence="1">
    <location>
        <begin position="204"/>
        <end position="213"/>
    </location>
</feature>
<comment type="caution">
    <text evidence="2">The sequence shown here is derived from an EMBL/GenBank/DDBJ whole genome shotgun (WGS) entry which is preliminary data.</text>
</comment>
<name>A0A3N2CTX9_9ACTN</name>
<sequence>MKTAQVVAEDIVESAYEAMTVDGDEFDPASFILTAARDAASVLAEVLAPLSQASRAMVVDLAVEPTRNARWLDSLLGGIATILHAFAQRFTLGDGTWACVRNYGCAYLESRVVAWQAADGHTQLHLLDTDVPTPDDLARTDEVRDIFAAMARVFGSATLTLYPARCPAQARLYVAHDKWHLLSKQGEDSGYNDVPVLDARRDEMDEMDEDDAA</sequence>
<evidence type="ECO:0000313" key="3">
    <source>
        <dbReference type="Proteomes" id="UP000281738"/>
    </source>
</evidence>
<organism evidence="2 3">
    <name type="scientific">Nocardioides aurantiacus</name>
    <dbReference type="NCBI Taxonomy" id="86796"/>
    <lineage>
        <taxon>Bacteria</taxon>
        <taxon>Bacillati</taxon>
        <taxon>Actinomycetota</taxon>
        <taxon>Actinomycetes</taxon>
        <taxon>Propionibacteriales</taxon>
        <taxon>Nocardioidaceae</taxon>
        <taxon>Nocardioides</taxon>
    </lineage>
</organism>
<gene>
    <name evidence="2" type="ORF">EDD33_1834</name>
</gene>
<evidence type="ECO:0000313" key="2">
    <source>
        <dbReference type="EMBL" id="ROR90977.1"/>
    </source>
</evidence>
<feature type="region of interest" description="Disordered" evidence="1">
    <location>
        <begin position="192"/>
        <end position="213"/>
    </location>
</feature>
<protein>
    <submittedName>
        <fullName evidence="2">Uncharacterized protein</fullName>
    </submittedName>
</protein>
<reference evidence="2 3" key="1">
    <citation type="submission" date="2018-11" db="EMBL/GenBank/DDBJ databases">
        <title>Sequencing the genomes of 1000 actinobacteria strains.</title>
        <authorList>
            <person name="Klenk H.-P."/>
        </authorList>
    </citation>
    <scope>NUCLEOTIDE SEQUENCE [LARGE SCALE GENOMIC DNA]</scope>
    <source>
        <strain evidence="2 3">DSM 12652</strain>
    </source>
</reference>